<keyword evidence="7 9" id="KW-0233">DNA recombination</keyword>
<feature type="compositionally biased region" description="Basic and acidic residues" evidence="10">
    <location>
        <begin position="138"/>
        <end position="147"/>
    </location>
</feature>
<feature type="active site" evidence="9">
    <location>
        <position position="318"/>
    </location>
</feature>
<evidence type="ECO:0000313" key="14">
    <source>
        <dbReference type="Proteomes" id="UP000562984"/>
    </source>
</evidence>
<evidence type="ECO:0000256" key="5">
    <source>
        <dbReference type="ARBA" id="ARBA00022908"/>
    </source>
</evidence>
<reference evidence="13 14" key="1">
    <citation type="submission" date="2020-05" db="EMBL/GenBank/DDBJ databases">
        <title>Nakamurella sp. DB0629 isolated from air conditioner.</title>
        <authorList>
            <person name="Kim D.H."/>
            <person name="Kim D.-U."/>
        </authorList>
    </citation>
    <scope>NUCLEOTIDE SEQUENCE [LARGE SCALE GENOMIC DNA]</scope>
    <source>
        <strain evidence="13 14">DB0629</strain>
    </source>
</reference>
<gene>
    <name evidence="9" type="primary">xerC</name>
    <name evidence="13" type="ORF">HKD39_02350</name>
</gene>
<dbReference type="HAMAP" id="MF_01808">
    <property type="entry name" value="Recomb_XerC_XerD"/>
    <property type="match status" value="1"/>
</dbReference>
<keyword evidence="4 9" id="KW-0159">Chromosome partition</keyword>
<dbReference type="RefSeq" id="WP_171198190.1">
    <property type="nucleotide sequence ID" value="NZ_JABEND010000001.1"/>
</dbReference>
<evidence type="ECO:0000256" key="7">
    <source>
        <dbReference type="ARBA" id="ARBA00023172"/>
    </source>
</evidence>
<evidence type="ECO:0000256" key="2">
    <source>
        <dbReference type="ARBA" id="ARBA00022490"/>
    </source>
</evidence>
<dbReference type="InterPro" id="IPR002104">
    <property type="entry name" value="Integrase_catalytic"/>
</dbReference>
<dbReference type="InterPro" id="IPR004107">
    <property type="entry name" value="Integrase_SAM-like_N"/>
</dbReference>
<dbReference type="CDD" id="cd00798">
    <property type="entry name" value="INT_XerDC_C"/>
    <property type="match status" value="1"/>
</dbReference>
<comment type="caution">
    <text evidence="13">The sequence shown here is derived from an EMBL/GenBank/DDBJ whole genome shotgun (WGS) entry which is preliminary data.</text>
</comment>
<dbReference type="InterPro" id="IPR023009">
    <property type="entry name" value="Tyrosine_recombinase_XerC/XerD"/>
</dbReference>
<evidence type="ECO:0000256" key="3">
    <source>
        <dbReference type="ARBA" id="ARBA00022618"/>
    </source>
</evidence>
<dbReference type="AlphaFoldDB" id="A0A849A647"/>
<comment type="subcellular location">
    <subcellularLocation>
        <location evidence="1 9">Cytoplasm</location>
    </subcellularLocation>
</comment>
<dbReference type="InterPro" id="IPR013762">
    <property type="entry name" value="Integrase-like_cat_sf"/>
</dbReference>
<dbReference type="Pfam" id="PF00589">
    <property type="entry name" value="Phage_integrase"/>
    <property type="match status" value="1"/>
</dbReference>
<feature type="region of interest" description="Disordered" evidence="10">
    <location>
        <begin position="137"/>
        <end position="201"/>
    </location>
</feature>
<keyword evidence="14" id="KW-1185">Reference proteome</keyword>
<keyword evidence="8 9" id="KW-0131">Cell cycle</keyword>
<feature type="active site" evidence="9">
    <location>
        <position position="344"/>
    </location>
</feature>
<keyword evidence="3 9" id="KW-0132">Cell division</keyword>
<evidence type="ECO:0000256" key="10">
    <source>
        <dbReference type="SAM" id="MobiDB-lite"/>
    </source>
</evidence>
<feature type="active site" evidence="9">
    <location>
        <position position="223"/>
    </location>
</feature>
<evidence type="ECO:0000256" key="4">
    <source>
        <dbReference type="ARBA" id="ARBA00022829"/>
    </source>
</evidence>
<dbReference type="Pfam" id="PF02899">
    <property type="entry name" value="Phage_int_SAM_1"/>
    <property type="match status" value="1"/>
</dbReference>
<keyword evidence="2 9" id="KW-0963">Cytoplasm</keyword>
<evidence type="ECO:0000256" key="1">
    <source>
        <dbReference type="ARBA" id="ARBA00004496"/>
    </source>
</evidence>
<dbReference type="InterPro" id="IPR050090">
    <property type="entry name" value="Tyrosine_recombinase_XerCD"/>
</dbReference>
<dbReference type="Gene3D" id="1.10.443.10">
    <property type="entry name" value="Intergrase catalytic core"/>
    <property type="match status" value="1"/>
</dbReference>
<feature type="region of interest" description="Disordered" evidence="10">
    <location>
        <begin position="99"/>
        <end position="125"/>
    </location>
</feature>
<dbReference type="Proteomes" id="UP000562984">
    <property type="component" value="Unassembled WGS sequence"/>
</dbReference>
<dbReference type="PANTHER" id="PTHR30349">
    <property type="entry name" value="PHAGE INTEGRASE-RELATED"/>
    <property type="match status" value="1"/>
</dbReference>
<name>A0A849A647_9ACTN</name>
<dbReference type="PROSITE" id="PS51900">
    <property type="entry name" value="CB"/>
    <property type="match status" value="1"/>
</dbReference>
<dbReference type="GO" id="GO:0006313">
    <property type="term" value="P:DNA transposition"/>
    <property type="evidence" value="ECO:0007669"/>
    <property type="project" value="UniProtKB-UniRule"/>
</dbReference>
<feature type="domain" description="Tyr recombinase" evidence="11">
    <location>
        <begin position="185"/>
        <end position="366"/>
    </location>
</feature>
<dbReference type="GO" id="GO:0009037">
    <property type="term" value="F:tyrosine-based site-specific recombinase activity"/>
    <property type="evidence" value="ECO:0007669"/>
    <property type="project" value="UniProtKB-UniRule"/>
</dbReference>
<feature type="active site" evidence="9">
    <location>
        <position position="247"/>
    </location>
</feature>
<comment type="subunit">
    <text evidence="9">Forms a cyclic heterotetrameric complex composed of two molecules of XerC and two molecules of XerD.</text>
</comment>
<dbReference type="SUPFAM" id="SSF56349">
    <property type="entry name" value="DNA breaking-rejoining enzymes"/>
    <property type="match status" value="1"/>
</dbReference>
<keyword evidence="6 9" id="KW-0238">DNA-binding</keyword>
<dbReference type="InterPro" id="IPR011010">
    <property type="entry name" value="DNA_brk_join_enz"/>
</dbReference>
<dbReference type="GO" id="GO:0005737">
    <property type="term" value="C:cytoplasm"/>
    <property type="evidence" value="ECO:0007669"/>
    <property type="project" value="UniProtKB-SubCell"/>
</dbReference>
<evidence type="ECO:0000256" key="8">
    <source>
        <dbReference type="ARBA" id="ARBA00023306"/>
    </source>
</evidence>
<evidence type="ECO:0000259" key="12">
    <source>
        <dbReference type="PROSITE" id="PS51900"/>
    </source>
</evidence>
<dbReference type="GO" id="GO:0003677">
    <property type="term" value="F:DNA binding"/>
    <property type="evidence" value="ECO:0007669"/>
    <property type="project" value="UniProtKB-UniRule"/>
</dbReference>
<dbReference type="InterPro" id="IPR010998">
    <property type="entry name" value="Integrase_recombinase_N"/>
</dbReference>
<organism evidence="13 14">
    <name type="scientific">Nakamurella aerolata</name>
    <dbReference type="NCBI Taxonomy" id="1656892"/>
    <lineage>
        <taxon>Bacteria</taxon>
        <taxon>Bacillati</taxon>
        <taxon>Actinomycetota</taxon>
        <taxon>Actinomycetes</taxon>
        <taxon>Nakamurellales</taxon>
        <taxon>Nakamurellaceae</taxon>
        <taxon>Nakamurella</taxon>
    </lineage>
</organism>
<dbReference type="SUPFAM" id="SSF47823">
    <property type="entry name" value="lambda integrase-like, N-terminal domain"/>
    <property type="match status" value="1"/>
</dbReference>
<sequence>MPSSTEQRRTELPAALRTAVDEFERYLRHERGLSAATVTGYLGDVVSLLDHATRMGATDAGDLTLATLRSWLARLRTAGSASASTARRAAAARAFTGWANRTGRTPTDAGARLRSPKLAKTLPQVLRGDQAAAVLDAAGRRAEEPTASRESGPDPAVGSGSARGPGPQAAVDADPGAARHADPADSADPADPADPTAGQDAVGRAMAMRDRAMLELLYASALRVSELTDLDLGDIDRHRRVLTVTGKGNKQRTVPFGLPADRALGAWLENGRGRLRTASSGAALFLGRRGRRIDPRTVRTVVHRATAAADPTAELAPHGLRHTAATHLLAGGADLRSVQELLGHASIGTTQGYTHVSAERLAAVFRQAHPRA</sequence>
<dbReference type="GO" id="GO:0007059">
    <property type="term" value="P:chromosome segregation"/>
    <property type="evidence" value="ECO:0007669"/>
    <property type="project" value="UniProtKB-UniRule"/>
</dbReference>
<proteinExistence type="inferred from homology"/>
<evidence type="ECO:0000256" key="6">
    <source>
        <dbReference type="ARBA" id="ARBA00023125"/>
    </source>
</evidence>
<dbReference type="PANTHER" id="PTHR30349:SF77">
    <property type="entry name" value="TYROSINE RECOMBINASE XERC"/>
    <property type="match status" value="1"/>
</dbReference>
<accession>A0A849A647</accession>
<dbReference type="EMBL" id="JABEND010000001">
    <property type="protein sequence ID" value="NNG34578.1"/>
    <property type="molecule type" value="Genomic_DNA"/>
</dbReference>
<dbReference type="GO" id="GO:0051301">
    <property type="term" value="P:cell division"/>
    <property type="evidence" value="ECO:0007669"/>
    <property type="project" value="UniProtKB-KW"/>
</dbReference>
<evidence type="ECO:0000259" key="11">
    <source>
        <dbReference type="PROSITE" id="PS51898"/>
    </source>
</evidence>
<feature type="active site" evidence="9">
    <location>
        <position position="321"/>
    </location>
</feature>
<feature type="active site" description="O-(3'-phospho-DNA)-tyrosine intermediate" evidence="9">
    <location>
        <position position="353"/>
    </location>
</feature>
<comment type="function">
    <text evidence="9">Site-specific tyrosine recombinase, which acts by catalyzing the cutting and rejoining of the recombining DNA molecules. The XerC-XerD complex is essential to convert dimers of the bacterial chromosome into monomers to permit their segregation at cell division. It also contributes to the segregational stability of plasmids.</text>
</comment>
<protein>
    <recommendedName>
        <fullName evidence="9">Tyrosine recombinase XerC</fullName>
    </recommendedName>
</protein>
<feature type="domain" description="Core-binding (CB)" evidence="12">
    <location>
        <begin position="14"/>
        <end position="100"/>
    </location>
</feature>
<keyword evidence="5 9" id="KW-0229">DNA integration</keyword>
<dbReference type="PROSITE" id="PS51898">
    <property type="entry name" value="TYR_RECOMBINASE"/>
    <property type="match status" value="1"/>
</dbReference>
<evidence type="ECO:0000313" key="13">
    <source>
        <dbReference type="EMBL" id="NNG34578.1"/>
    </source>
</evidence>
<feature type="compositionally biased region" description="Low complexity" evidence="10">
    <location>
        <begin position="184"/>
        <end position="201"/>
    </location>
</feature>
<dbReference type="Gene3D" id="1.10.150.130">
    <property type="match status" value="1"/>
</dbReference>
<dbReference type="InterPro" id="IPR044068">
    <property type="entry name" value="CB"/>
</dbReference>
<evidence type="ECO:0000256" key="9">
    <source>
        <dbReference type="HAMAP-Rule" id="MF_01808"/>
    </source>
</evidence>
<comment type="similarity">
    <text evidence="9">Belongs to the 'phage' integrase family. XerC subfamily.</text>
</comment>